<reference evidence="3 4" key="1">
    <citation type="submission" date="2009-09" db="EMBL/GenBank/DDBJ databases">
        <authorList>
            <person name="Weinstock G."/>
            <person name="Sodergren E."/>
            <person name="Clifton S."/>
            <person name="Fulton L."/>
            <person name="Fulton B."/>
            <person name="Courtney L."/>
            <person name="Fronick C."/>
            <person name="Harrison M."/>
            <person name="Strong C."/>
            <person name="Farmer C."/>
            <person name="Delahaunty K."/>
            <person name="Markovic C."/>
            <person name="Hall O."/>
            <person name="Minx P."/>
            <person name="Tomlinson C."/>
            <person name="Mitreva M."/>
            <person name="Nelson J."/>
            <person name="Hou S."/>
            <person name="Wollam A."/>
            <person name="Pepin K.H."/>
            <person name="Johnson M."/>
            <person name="Bhonagiri V."/>
            <person name="Nash W.E."/>
            <person name="Warren W."/>
            <person name="Chinwalla A."/>
            <person name="Mardis E.R."/>
            <person name="Wilson R.K."/>
        </authorList>
    </citation>
    <scope>NUCLEOTIDE SEQUENCE [LARGE SCALE GENOMIC DNA]</scope>
    <source>
        <strain evidence="3">ATCC 35185</strain>
        <strain evidence="4">ATCC 35185 / DSM 20758 / VPI D19B-28</strain>
    </source>
</reference>
<keyword evidence="1" id="KW-0175">Coiled coil</keyword>
<evidence type="ECO:0000313" key="3">
    <source>
        <dbReference type="EMBL" id="EEX76347.1"/>
    </source>
</evidence>
<dbReference type="Pfam" id="PF08238">
    <property type="entry name" value="Sel1"/>
    <property type="match status" value="7"/>
</dbReference>
<dbReference type="OrthoDB" id="7056571at2"/>
<dbReference type="EMBL" id="ACKP02000049">
    <property type="protein sequence ID" value="EEX76347.1"/>
    <property type="molecule type" value="Genomic_DNA"/>
</dbReference>
<dbReference type="Gene3D" id="1.25.40.10">
    <property type="entry name" value="Tetratricopeptide repeat domain"/>
    <property type="match status" value="3"/>
</dbReference>
<dbReference type="SMART" id="SM00671">
    <property type="entry name" value="SEL1"/>
    <property type="match status" value="7"/>
</dbReference>
<organism evidence="3 4">
    <name type="scientific">Selenomonas sputigena (strain ATCC 35185 / DSM 20758 / CCUG 44933 / VPI D19B-28)</name>
    <dbReference type="NCBI Taxonomy" id="546271"/>
    <lineage>
        <taxon>Bacteria</taxon>
        <taxon>Bacillati</taxon>
        <taxon>Bacillota</taxon>
        <taxon>Negativicutes</taxon>
        <taxon>Selenomonadales</taxon>
        <taxon>Selenomonadaceae</taxon>
        <taxon>Selenomonas</taxon>
    </lineage>
</organism>
<dbReference type="EMBL" id="CP002637">
    <property type="protein sequence ID" value="AEB99484.1"/>
    <property type="molecule type" value="Genomic_DNA"/>
</dbReference>
<keyword evidence="5" id="KW-1185">Reference proteome</keyword>
<dbReference type="InterPro" id="IPR011990">
    <property type="entry name" value="TPR-like_helical_dom_sf"/>
</dbReference>
<evidence type="ECO:0000313" key="5">
    <source>
        <dbReference type="Proteomes" id="UP000011124"/>
    </source>
</evidence>
<feature type="coiled-coil region" evidence="1">
    <location>
        <begin position="142"/>
        <end position="169"/>
    </location>
</feature>
<proteinExistence type="predicted"/>
<dbReference type="InterPro" id="IPR050767">
    <property type="entry name" value="Sel1_AlgK"/>
</dbReference>
<evidence type="ECO:0000313" key="4">
    <source>
        <dbReference type="Proteomes" id="UP000003505"/>
    </source>
</evidence>
<dbReference type="Proteomes" id="UP000011124">
    <property type="component" value="Chromosome"/>
</dbReference>
<dbReference type="KEGG" id="ssg:Selsp_0512"/>
<dbReference type="eggNOG" id="COG0790">
    <property type="taxonomic scope" value="Bacteria"/>
</dbReference>
<dbReference type="HOGENOM" id="CLU_406424_0_0_9"/>
<evidence type="ECO:0000256" key="1">
    <source>
        <dbReference type="SAM" id="Coils"/>
    </source>
</evidence>
<dbReference type="AlphaFoldDB" id="C9LXG4"/>
<dbReference type="InterPro" id="IPR006597">
    <property type="entry name" value="Sel1-like"/>
</dbReference>
<dbReference type="PANTHER" id="PTHR11102:SF160">
    <property type="entry name" value="ERAD-ASSOCIATED E3 UBIQUITIN-PROTEIN LIGASE COMPONENT HRD3"/>
    <property type="match status" value="1"/>
</dbReference>
<reference evidence="2 5" key="2">
    <citation type="submission" date="2011-04" db="EMBL/GenBank/DDBJ databases">
        <title>The complete genome of Selenomonas sputigena DSM 20758.</title>
        <authorList>
            <consortium name="US DOE Joint Genome Institute (JGI-PGF)"/>
            <person name="Lucas S."/>
            <person name="Copeland A."/>
            <person name="Lapidus A."/>
            <person name="Bruce D."/>
            <person name="Goodwin L."/>
            <person name="Pitluck S."/>
            <person name="Peters L."/>
            <person name="Kyrpides N."/>
            <person name="Mavromatis K."/>
            <person name="Ivanova N."/>
            <person name="Ovchinnikova G."/>
            <person name="Teshima H."/>
            <person name="Detter J.C."/>
            <person name="Tapia R."/>
            <person name="Han C."/>
            <person name="Land M."/>
            <person name="Hauser L."/>
            <person name="Markowitz V."/>
            <person name="Cheng J.-F."/>
            <person name="Hugenholtz P."/>
            <person name="Woyke T."/>
            <person name="Wu D."/>
            <person name="Gronow S."/>
            <person name="Wellnitz S."/>
            <person name="Schneider S."/>
            <person name="Klenk H.-P."/>
            <person name="Eisen J.A."/>
        </authorList>
    </citation>
    <scope>NUCLEOTIDE SEQUENCE [LARGE SCALE GENOMIC DNA]</scope>
    <source>
        <strain evidence="2">ATCC 35185</strain>
        <strain evidence="5">ATCC 35185 / DSM 20758 / VPI D19B-28</strain>
    </source>
</reference>
<dbReference type="Proteomes" id="UP000003505">
    <property type="component" value="Unassembled WGS sequence"/>
</dbReference>
<name>C9LXG4_SELS3</name>
<protein>
    <submittedName>
        <fullName evidence="2">Sel1 domain protein repeat-containing protein</fullName>
    </submittedName>
    <submittedName>
        <fullName evidence="3">Sel1 repeat protein</fullName>
    </submittedName>
</protein>
<dbReference type="STRING" id="546271.Selsp_0512"/>
<dbReference type="RefSeq" id="WP_006193503.1">
    <property type="nucleotide sequence ID" value="NC_015437.1"/>
</dbReference>
<accession>C9LXG4</accession>
<dbReference type="PANTHER" id="PTHR11102">
    <property type="entry name" value="SEL-1-LIKE PROTEIN"/>
    <property type="match status" value="1"/>
</dbReference>
<evidence type="ECO:0000313" key="2">
    <source>
        <dbReference type="EMBL" id="AEB99484.1"/>
    </source>
</evidence>
<sequence>MASELCLIETDVLTREEKIALEAEIEHLIEGHKDNRQAINRLVFASIEAMTKADDAAQELSSKDFFRRFLGGITGSNAKLQDKINSSRAAAQYAAQQTLQKLAEQNLMTFDLITAVNNKLNASLHRVGEEIENIYEGLAKFLRHNKSELVRLETRLEKVERNVNLLTWQNSIEYQAFEGIEYCDLDETGKIVCLVRDFYEITKGEWSTSELLLLKTAMGSVHIQPRGKVNFLAVLQEIAEDGALQGKLLGERQIVPADDSDWLLAFGALRKMEALQREENYIVDTVREYLEKSAVKADERQIRVELLLKYLAERMGVNLDSEVEIYDLVMELLFDLQQAELAGLLSDVQSEDEPLLTMPNEKLQEAERLYIAYQLDEAEELFEELAKAGNARAMYVLARYYYDPDWGWKGADAGDVLAQLYEAESRADDEQKTAVLEERFPRVYELAEQGDVFARHEVAGMFLHGYGTRCDEQKTIYYWRTAAEAGFWDSTRELGNLFKVQGKYKKAAGWFKKLAEAGCDEGWYKLGKIYGEGEGDIACEKEAIRCYQKVYEMQGFRAGDAACDLGIIFDNKEEYKKANEWFRKSGEAGNDWGWIFLADNYADGKGTTEDKDKAIEYYLKAYEIGGTRAGDAAYSIGMIFDGRENYNEANIWFRKAYDWFKKAAEAGSDWGYYKLGNCYLEGKGVAQNAAKAVECFTKAYEMQGRAADYAKERLDELR</sequence>
<dbReference type="SUPFAM" id="SSF81901">
    <property type="entry name" value="HCP-like"/>
    <property type="match status" value="2"/>
</dbReference>
<gene>
    <name evidence="2" type="ordered locus">Selsp_0512</name>
    <name evidence="3" type="ORF">SELSPUOL_02172</name>
</gene>